<sequence length="571" mass="63459">MSLGANDRVGSGEVRPQSSPCAEVSGVNLRMKDGSEIAIPRPLLRKSPELHRLAASTHTLQLSITHDIGYVLVHFLLTDAYQCPEAKASSPGERLASEFAISAGVYALARDYRILALKELAKSQMETLGNKLHLATIIDLIRNVYPDPVADDAWFSNYLKSSLRSVFLRSPSELLSCISLSGEHRTSSIGDLLFNNLVEVMLEQTIISQDAGHAQNSQLFDLNDTPKKTPKITPPHGNYDIGGGNDVPQTGNKNISWALWGTLKKKERRANVIIRRPQLEEDQRFEGELRAPSILKSTDTGDPWAVWGTLKKSKRSGNIIVRKSTPKPTQNQAELKSILEVKAVDDSWARWGTLKRKRTGHVIIRKPLLGPEQYSQCEDEMHAKPATKEADESWAYWGTLKKKNRTNKAIVQKSFRYLGQEPEQPCGNETVADANEESEFWVTWAASKRTRKQKLAIAISEPGQDADLGVDCAADAGANFEPTAEIKPASGVDPHDDIVGITLASGKSNRSEKMEHDAWDFARPFESGNQKNKRVFEYRPRPGQRIETQRDWVSSGPDAVGQFIEEDCTLD</sequence>
<dbReference type="InParanoid" id="A0A084R0H8"/>
<evidence type="ECO:0000313" key="3">
    <source>
        <dbReference type="Proteomes" id="UP000028524"/>
    </source>
</evidence>
<dbReference type="PANTHER" id="PTHR37538:SF1">
    <property type="entry name" value="BTB DOMAIN-CONTAINING PROTEIN"/>
    <property type="match status" value="1"/>
</dbReference>
<dbReference type="STRING" id="1283841.A0A084R0H8"/>
<feature type="region of interest" description="Disordered" evidence="1">
    <location>
        <begin position="1"/>
        <end position="23"/>
    </location>
</feature>
<reference evidence="2 3" key="1">
    <citation type="journal article" date="2014" name="BMC Genomics">
        <title>Comparative genome sequencing reveals chemotype-specific gene clusters in the toxigenic black mold Stachybotrys.</title>
        <authorList>
            <person name="Semeiks J."/>
            <person name="Borek D."/>
            <person name="Otwinowski Z."/>
            <person name="Grishin N.V."/>
        </authorList>
    </citation>
    <scope>NUCLEOTIDE SEQUENCE [LARGE SCALE GENOMIC DNA]</scope>
    <source>
        <strain evidence="2 3">IBT 40285</strain>
    </source>
</reference>
<dbReference type="AlphaFoldDB" id="A0A084R0H8"/>
<feature type="region of interest" description="Disordered" evidence="1">
    <location>
        <begin position="539"/>
        <end position="571"/>
    </location>
</feature>
<dbReference type="Proteomes" id="UP000028524">
    <property type="component" value="Unassembled WGS sequence"/>
</dbReference>
<gene>
    <name evidence="2" type="ORF">S40285_08875</name>
</gene>
<accession>A0A084R0H8</accession>
<evidence type="ECO:0008006" key="4">
    <source>
        <dbReference type="Google" id="ProtNLM"/>
    </source>
</evidence>
<proteinExistence type="predicted"/>
<dbReference type="EMBL" id="KL659371">
    <property type="protein sequence ID" value="KFA69713.1"/>
    <property type="molecule type" value="Genomic_DNA"/>
</dbReference>
<name>A0A084R0H8_STAC4</name>
<keyword evidence="3" id="KW-1185">Reference proteome</keyword>
<protein>
    <recommendedName>
        <fullName evidence="4">BTB domain-containing protein</fullName>
    </recommendedName>
</protein>
<organism evidence="2 3">
    <name type="scientific">Stachybotrys chlorohalonatus (strain IBT 40285)</name>
    <dbReference type="NCBI Taxonomy" id="1283841"/>
    <lineage>
        <taxon>Eukaryota</taxon>
        <taxon>Fungi</taxon>
        <taxon>Dikarya</taxon>
        <taxon>Ascomycota</taxon>
        <taxon>Pezizomycotina</taxon>
        <taxon>Sordariomycetes</taxon>
        <taxon>Hypocreomycetidae</taxon>
        <taxon>Hypocreales</taxon>
        <taxon>Stachybotryaceae</taxon>
        <taxon>Stachybotrys</taxon>
    </lineage>
</organism>
<dbReference type="HOGENOM" id="CLU_477490_0_0_1"/>
<evidence type="ECO:0000256" key="1">
    <source>
        <dbReference type="SAM" id="MobiDB-lite"/>
    </source>
</evidence>
<dbReference type="OrthoDB" id="3594103at2759"/>
<evidence type="ECO:0000313" key="2">
    <source>
        <dbReference type="EMBL" id="KFA69713.1"/>
    </source>
</evidence>
<dbReference type="PANTHER" id="PTHR37538">
    <property type="entry name" value="BTB DOMAIN-CONTAINING PROTEIN"/>
    <property type="match status" value="1"/>
</dbReference>